<dbReference type="AlphaFoldDB" id="A0A645IU79"/>
<gene>
    <name evidence="2" type="ORF">SDC9_202393</name>
</gene>
<accession>A0A645IU79</accession>
<feature type="region of interest" description="Disordered" evidence="1">
    <location>
        <begin position="91"/>
        <end position="119"/>
    </location>
</feature>
<comment type="caution">
    <text evidence="2">The sequence shown here is derived from an EMBL/GenBank/DDBJ whole genome shotgun (WGS) entry which is preliminary data.</text>
</comment>
<sequence>MRAKLGIDKLLIIDVVTHGFVRNYSSYVPAGDPRAVFFGSGYIVNLSNNTYEWYEPIEISKGAPGNWDEPPKFPGLTNAYFQSVETAKDRLLKPFGNDTPPQSQQTQSLTQNQSAAGGR</sequence>
<reference evidence="2" key="1">
    <citation type="submission" date="2019-08" db="EMBL/GenBank/DDBJ databases">
        <authorList>
            <person name="Kucharzyk K."/>
            <person name="Murdoch R.W."/>
            <person name="Higgins S."/>
            <person name="Loffler F."/>
        </authorList>
    </citation>
    <scope>NUCLEOTIDE SEQUENCE</scope>
</reference>
<evidence type="ECO:0000313" key="2">
    <source>
        <dbReference type="EMBL" id="MPN54716.1"/>
    </source>
</evidence>
<protein>
    <submittedName>
        <fullName evidence="2">Uncharacterized protein</fullName>
    </submittedName>
</protein>
<feature type="compositionally biased region" description="Low complexity" evidence="1">
    <location>
        <begin position="99"/>
        <end position="119"/>
    </location>
</feature>
<name>A0A645IU79_9ZZZZ</name>
<dbReference type="EMBL" id="VSSQ01123234">
    <property type="protein sequence ID" value="MPN54716.1"/>
    <property type="molecule type" value="Genomic_DNA"/>
</dbReference>
<organism evidence="2">
    <name type="scientific">bioreactor metagenome</name>
    <dbReference type="NCBI Taxonomy" id="1076179"/>
    <lineage>
        <taxon>unclassified sequences</taxon>
        <taxon>metagenomes</taxon>
        <taxon>ecological metagenomes</taxon>
    </lineage>
</organism>
<proteinExistence type="predicted"/>
<evidence type="ECO:0000256" key="1">
    <source>
        <dbReference type="SAM" id="MobiDB-lite"/>
    </source>
</evidence>